<dbReference type="EMBL" id="CAQN01000378">
    <property type="protein sequence ID" value="CCQ66229.1"/>
    <property type="molecule type" value="Genomic_DNA"/>
</dbReference>
<dbReference type="PANTHER" id="PTHR10098:SF108">
    <property type="entry name" value="TETRATRICOPEPTIDE REPEAT PROTEIN 28"/>
    <property type="match status" value="1"/>
</dbReference>
<organism evidence="2 3">
    <name type="scientific">Crocosphaera watsonii WH 0402</name>
    <dbReference type="NCBI Taxonomy" id="1284629"/>
    <lineage>
        <taxon>Bacteria</taxon>
        <taxon>Bacillati</taxon>
        <taxon>Cyanobacteriota</taxon>
        <taxon>Cyanophyceae</taxon>
        <taxon>Oscillatoriophycideae</taxon>
        <taxon>Chroococcales</taxon>
        <taxon>Aphanothecaceae</taxon>
        <taxon>Crocosphaera</taxon>
    </lineage>
</organism>
<accession>T2JMF6</accession>
<feature type="domain" description="CHAT" evidence="1">
    <location>
        <begin position="175"/>
        <end position="467"/>
    </location>
</feature>
<evidence type="ECO:0000313" key="2">
    <source>
        <dbReference type="EMBL" id="CCQ66229.1"/>
    </source>
</evidence>
<dbReference type="InterPro" id="IPR024983">
    <property type="entry name" value="CHAT_dom"/>
</dbReference>
<dbReference type="Proteomes" id="UP000018130">
    <property type="component" value="Unassembled WGS sequence"/>
</dbReference>
<sequence length="469" mass="52278">MGRLKEAEKNLYQSIKINESLRQGISEDRLKISFYDQQYSAYILLQQALTLQNKTTEALEISERGRSRAFVELLSSQVWKNSNQKALSTPPKISELKQIASQQKATLVEYSVINNQLIYVWVIPPSGEITFKQINLTSLDTPIAELVKITRDSIGVRGRGETDNNTETKGCKNNQKCLQQLHSILIEPIASSLPKDPNEKVIFIPHEQLFLVPFAALQDQEGNYLIEKHTIVTAPSIQVLDLTQKIRQQQQPPSDMLIVGIDKISYSNPPAVPRLDNAEKEALTIAKLYNTQAIIGEKATETLIKEKMSDAGVIHLATHGLLEELKPLQNLTPEELKRFDLLEYKIPGAIALTPSESDNGLLTANEILKLKLKAQLVVLSACNTGKGDITGDGVVGLSRSLMEAGVPSVLVSLWYVPDAPTSDLMIEFHRQWKQGKNKAQALREAMLETMKNHPDPKNWAAFTLIGESE</sequence>
<evidence type="ECO:0000259" key="1">
    <source>
        <dbReference type="Pfam" id="PF12770"/>
    </source>
</evidence>
<evidence type="ECO:0000313" key="3">
    <source>
        <dbReference type="Proteomes" id="UP000018130"/>
    </source>
</evidence>
<reference evidence="2 3" key="2">
    <citation type="submission" date="2013-09" db="EMBL/GenBank/DDBJ databases">
        <title>Whole genome comparison of six Crocosphaera watsonii strains with differing phenotypes.</title>
        <authorList>
            <person name="Bench S.R."/>
            <person name="Heller P."/>
            <person name="Frank I."/>
            <person name="Arciniega M."/>
            <person name="Shilova I.N."/>
            <person name="Zehr J.P."/>
        </authorList>
    </citation>
    <scope>NUCLEOTIDE SEQUENCE [LARGE SCALE GENOMIC DNA]</scope>
    <source>
        <strain evidence="2 3">WH 0402</strain>
    </source>
</reference>
<proteinExistence type="predicted"/>
<dbReference type="Pfam" id="PF12770">
    <property type="entry name" value="CHAT"/>
    <property type="match status" value="1"/>
</dbReference>
<gene>
    <name evidence="2" type="ORF">CWATWH0402_2977</name>
</gene>
<reference evidence="2 3" key="1">
    <citation type="submission" date="2013-01" db="EMBL/GenBank/DDBJ databases">
        <authorList>
            <person name="Bench S."/>
        </authorList>
    </citation>
    <scope>NUCLEOTIDE SEQUENCE [LARGE SCALE GENOMIC DNA]</scope>
    <source>
        <strain evidence="2 3">WH 0402</strain>
    </source>
</reference>
<name>T2JMF6_CROWT</name>
<dbReference type="AlphaFoldDB" id="T2JMF6"/>
<dbReference type="PANTHER" id="PTHR10098">
    <property type="entry name" value="RAPSYN-RELATED"/>
    <property type="match status" value="1"/>
</dbReference>
<comment type="caution">
    <text evidence="2">The sequence shown here is derived from an EMBL/GenBank/DDBJ whole genome shotgun (WGS) entry which is preliminary data.</text>
</comment>
<protein>
    <submittedName>
        <fullName evidence="2">High-affnity carbon uptake protein Hat/HatR</fullName>
    </submittedName>
</protein>